<dbReference type="InterPro" id="IPR027244">
    <property type="entry name" value="IML1"/>
</dbReference>
<gene>
    <name evidence="3" type="primary">Depdc5</name>
    <name evidence="3" type="ORF">AWC38_SpisGene7904</name>
</gene>
<dbReference type="GO" id="GO:1904262">
    <property type="term" value="P:negative regulation of TORC1 signaling"/>
    <property type="evidence" value="ECO:0007669"/>
    <property type="project" value="TreeGrafter"/>
</dbReference>
<feature type="region of interest" description="Disordered" evidence="1">
    <location>
        <begin position="941"/>
        <end position="1026"/>
    </location>
</feature>
<feature type="compositionally biased region" description="Polar residues" evidence="1">
    <location>
        <begin position="655"/>
        <end position="665"/>
    </location>
</feature>
<dbReference type="OrthoDB" id="39497at2759"/>
<feature type="domain" description="DEP" evidence="2">
    <location>
        <begin position="1038"/>
        <end position="1098"/>
    </location>
</feature>
<dbReference type="EMBL" id="LSMT01000104">
    <property type="protein sequence ID" value="PFX27421.1"/>
    <property type="molecule type" value="Genomic_DNA"/>
</dbReference>
<organism evidence="3 4">
    <name type="scientific">Stylophora pistillata</name>
    <name type="common">Smooth cauliflower coral</name>
    <dbReference type="NCBI Taxonomy" id="50429"/>
    <lineage>
        <taxon>Eukaryota</taxon>
        <taxon>Metazoa</taxon>
        <taxon>Cnidaria</taxon>
        <taxon>Anthozoa</taxon>
        <taxon>Hexacorallia</taxon>
        <taxon>Scleractinia</taxon>
        <taxon>Astrocoeniina</taxon>
        <taxon>Pocilloporidae</taxon>
        <taxon>Stylophora</taxon>
    </lineage>
</organism>
<name>A0A2B4SC30_STYPI</name>
<dbReference type="GO" id="GO:0005096">
    <property type="term" value="F:GTPase activator activity"/>
    <property type="evidence" value="ECO:0007669"/>
    <property type="project" value="InterPro"/>
</dbReference>
<dbReference type="PANTHER" id="PTHR13179">
    <property type="entry name" value="DEP DOMAIN CONTAINING PROTEIN 5"/>
    <property type="match status" value="1"/>
</dbReference>
<sequence length="1446" mass="165489">MKLFKLWVHQQNFSEDDLILNPKEFPNEREGDILEIHHPDEDNTRLLLQIKSINPEFQQKDTISIEQSVANIFQLRTYWDVEVTKIEPKDVSVDMVELLFKDQFVTRSEMWRFSKQLVGSCVYITKKLSHFGVRAQVNEIWTKGEKVSCGVISDDTRVVFRSSSTKMYLFIQMSKEMWDFDFSGDLYIEKAINGFCNELFTKWKELKAHHDVSIILFSRTFYNAQSLEDFPKDAQGCIQKDPYGRFYEDFYQVVALSDRRDDWIPMLVTLKHCFNQYPNLTNCCDKLKGTKIKGKNSSSYEGNFLEAINLAMNAFERHHIDRNFSRTGQTVIIVAPGSGVFEVDREMTSITKQRLLDSVYTNFAEHRKTEVGDGQLPDRVDYDEYDAKIFRNPPTHSTLKGWAPRGTNFRRIRSALDLQRMAKSMSKEEPIFHRISSPPRGVSSYEDMEISASFSALTDRDAASIKTLDNRETHVLSSSLEFTSHGVLASLSENTVVNGTSHEIIRPVPRRFAVGSAGASRHEIPGHSRPQRTLINPFKPNEIPCNWTCNRHRWSHVFPKGPGGEVLHRHYKKLSPAESITQIKTEKSRGVEEAALAVVAARTQEISEAQFKSITEEQPPLDALMISEENEDTYEDNAIIPEPSSGILGHFSPISEPSKTTQNPTPRRRSQLSRFNLYRGMEKTPDEYDWTAAVKTSVDWKSLTCPALLPLTSYFSPSKQTLENDYLESNYNLLIEEEEEYTEEKKTSGWGKQESLPEEDSHGARRDLSAEMLFMELVSQRIRKGFQLTPLKGKPAPPIKPQSIAGTPAKSDHQEFFLSIGRNSHKLSLTSHGVTVTRYRLWIPQTKLFEPNDGEFRHEEMENYNWNYLDQYLCGDPDFNVLIESLHYWKARFLLLPFSPLSQRQIKESGREEKKKTSTQQADAMDGIVRFLEVLNRIKRHQTQKTLTNPKDRKQSDVSLPTRRISKQQEHKVSRPISCELTVSRENSSVPSSPLTNRSRSSSGIGDELGSADSHASPSRELPGKGMTFLPEVKGLKPTSFLSVEAISWILHNVEGINAKEEATRLCQKLLERGFINQASDSTAQKLVEGFVIFYFTPKSCWREKTEDMLEVTDRPPVSEPDILHAFQNDWFEVDLWSTKPEKETPEFLAPDLEIVSSLAGSSVRKLHSESGHGCGPAYKFVTLNADPSHKSQRPESCTVRYHGDFSSLHAFELELHWIAATGCIVSDMVSSWSRKAPSCGFHLVPVPVSPFPDRKSRNVDPFRLPVFIQLNLSNLTADAGSLFEEFEYSTRSRRMFLFLEAILQRFGFIRDKPYGSTHVSSRSMQVTPVQCREKDYVHTSGVAFVRIPRNWDEDEYPVTSGLLRKEKEQLSSRTWGFNWMQNYMLTKRWRSAATGDNEAAERLRGELQDFCADKEGVLSSFWESCQEAARKDIQKPIEKEEAEAK</sequence>
<dbReference type="InterPro" id="IPR036388">
    <property type="entry name" value="WH-like_DNA-bd_sf"/>
</dbReference>
<dbReference type="PANTHER" id="PTHR13179:SF8">
    <property type="entry name" value="GATOR COMPLEX PROTEIN DEPDC5"/>
    <property type="match status" value="1"/>
</dbReference>
<dbReference type="InterPro" id="IPR000591">
    <property type="entry name" value="DEP_dom"/>
</dbReference>
<proteinExistence type="predicted"/>
<dbReference type="Gene3D" id="1.10.10.10">
    <property type="entry name" value="Winged helix-like DNA-binding domain superfamily/Winged helix DNA-binding domain"/>
    <property type="match status" value="1"/>
</dbReference>
<dbReference type="GO" id="GO:0034198">
    <property type="term" value="P:cellular response to amino acid starvation"/>
    <property type="evidence" value="ECO:0007669"/>
    <property type="project" value="TreeGrafter"/>
</dbReference>
<dbReference type="SMART" id="SM00049">
    <property type="entry name" value="DEP"/>
    <property type="match status" value="1"/>
</dbReference>
<dbReference type="InterPro" id="IPR055213">
    <property type="entry name" value="IML1_double_psi_beta_barrel"/>
</dbReference>
<comment type="caution">
    <text evidence="3">The sequence shown here is derived from an EMBL/GenBank/DDBJ whole genome shotgun (WGS) entry which is preliminary data.</text>
</comment>
<dbReference type="PROSITE" id="PS50186">
    <property type="entry name" value="DEP"/>
    <property type="match status" value="1"/>
</dbReference>
<dbReference type="STRING" id="50429.A0A2B4SC30"/>
<evidence type="ECO:0000313" key="3">
    <source>
        <dbReference type="EMBL" id="PFX27421.1"/>
    </source>
</evidence>
<dbReference type="GO" id="GO:0035556">
    <property type="term" value="P:intracellular signal transduction"/>
    <property type="evidence" value="ECO:0007669"/>
    <property type="project" value="InterPro"/>
</dbReference>
<dbReference type="SUPFAM" id="SSF46785">
    <property type="entry name" value="Winged helix' DNA-binding domain"/>
    <property type="match status" value="1"/>
</dbReference>
<dbReference type="InterPro" id="IPR045838">
    <property type="entry name" value="DEPDC5_CTD"/>
</dbReference>
<dbReference type="Pfam" id="PF23013">
    <property type="entry name" value="IML1_N"/>
    <property type="match status" value="1"/>
</dbReference>
<dbReference type="InterPro" id="IPR048255">
    <property type="entry name" value="IML1_N"/>
</dbReference>
<evidence type="ECO:0000313" key="4">
    <source>
        <dbReference type="Proteomes" id="UP000225706"/>
    </source>
</evidence>
<feature type="region of interest" description="Disordered" evidence="1">
    <location>
        <begin position="743"/>
        <end position="763"/>
    </location>
</feature>
<dbReference type="Proteomes" id="UP000225706">
    <property type="component" value="Unassembled WGS sequence"/>
</dbReference>
<feature type="region of interest" description="Disordered" evidence="1">
    <location>
        <begin position="646"/>
        <end position="669"/>
    </location>
</feature>
<dbReference type="GO" id="GO:0010508">
    <property type="term" value="P:positive regulation of autophagy"/>
    <property type="evidence" value="ECO:0007669"/>
    <property type="project" value="TreeGrafter"/>
</dbReference>
<accession>A0A2B4SC30</accession>
<reference evidence="4" key="1">
    <citation type="journal article" date="2017" name="bioRxiv">
        <title>Comparative analysis of the genomes of Stylophora pistillata and Acropora digitifera provides evidence for extensive differences between species of corals.</title>
        <authorList>
            <person name="Voolstra C.R."/>
            <person name="Li Y."/>
            <person name="Liew Y.J."/>
            <person name="Baumgarten S."/>
            <person name="Zoccola D."/>
            <person name="Flot J.-F."/>
            <person name="Tambutte S."/>
            <person name="Allemand D."/>
            <person name="Aranda M."/>
        </authorList>
    </citation>
    <scope>NUCLEOTIDE SEQUENCE [LARGE SCALE GENOMIC DNA]</scope>
</reference>
<dbReference type="GO" id="GO:1990130">
    <property type="term" value="C:GATOR1 complex"/>
    <property type="evidence" value="ECO:0007669"/>
    <property type="project" value="TreeGrafter"/>
</dbReference>
<evidence type="ECO:0000256" key="1">
    <source>
        <dbReference type="SAM" id="MobiDB-lite"/>
    </source>
</evidence>
<protein>
    <submittedName>
        <fullName evidence="3">DEP domain-containing protein 5</fullName>
    </submittedName>
</protein>
<evidence type="ECO:0000259" key="2">
    <source>
        <dbReference type="PROSITE" id="PS50186"/>
    </source>
</evidence>
<dbReference type="Pfam" id="PF12257">
    <property type="entry name" value="IML1"/>
    <property type="match status" value="1"/>
</dbReference>
<dbReference type="Pfam" id="PF19418">
    <property type="entry name" value="DEPDC5_CTD"/>
    <property type="match status" value="1"/>
</dbReference>
<keyword evidence="4" id="KW-1185">Reference proteome</keyword>
<dbReference type="GO" id="GO:0005765">
    <property type="term" value="C:lysosomal membrane"/>
    <property type="evidence" value="ECO:0007669"/>
    <property type="project" value="TreeGrafter"/>
</dbReference>
<dbReference type="InterPro" id="IPR036390">
    <property type="entry name" value="WH_DNA-bd_sf"/>
</dbReference>
<feature type="compositionally biased region" description="Low complexity" evidence="1">
    <location>
        <begin position="991"/>
        <end position="1003"/>
    </location>
</feature>